<dbReference type="PANTHER" id="PTHR24305">
    <property type="entry name" value="CYTOCHROME P450"/>
    <property type="match status" value="1"/>
</dbReference>
<dbReference type="InterPro" id="IPR036396">
    <property type="entry name" value="Cyt_P450_sf"/>
</dbReference>
<keyword evidence="11" id="KW-0503">Monooxygenase</keyword>
<evidence type="ECO:0000256" key="6">
    <source>
        <dbReference type="ARBA" id="ARBA00022692"/>
    </source>
</evidence>
<evidence type="ECO:0000256" key="10">
    <source>
        <dbReference type="ARBA" id="ARBA00023004"/>
    </source>
</evidence>
<evidence type="ECO:0000256" key="14">
    <source>
        <dbReference type="SAM" id="Phobius"/>
    </source>
</evidence>
<evidence type="ECO:0000256" key="5">
    <source>
        <dbReference type="ARBA" id="ARBA00022617"/>
    </source>
</evidence>
<keyword evidence="7 13" id="KW-0479">Metal-binding</keyword>
<keyword evidence="16" id="KW-1185">Reference proteome</keyword>
<dbReference type="InParanoid" id="A0A369JDL9"/>
<dbReference type="PRINTS" id="PR00385">
    <property type="entry name" value="P450"/>
</dbReference>
<keyword evidence="6 14" id="KW-0812">Transmembrane</keyword>
<dbReference type="STRING" id="39966.A0A369JDL9"/>
<dbReference type="OrthoDB" id="1470350at2759"/>
<evidence type="ECO:0000256" key="8">
    <source>
        <dbReference type="ARBA" id="ARBA00022989"/>
    </source>
</evidence>
<proteinExistence type="inferred from homology"/>
<comment type="caution">
    <text evidence="15">The sequence shown here is derived from an EMBL/GenBank/DDBJ whole genome shotgun (WGS) entry which is preliminary data.</text>
</comment>
<dbReference type="InterPro" id="IPR050121">
    <property type="entry name" value="Cytochrome_P450_monoxygenase"/>
</dbReference>
<evidence type="ECO:0000256" key="7">
    <source>
        <dbReference type="ARBA" id="ARBA00022723"/>
    </source>
</evidence>
<evidence type="ECO:0000256" key="9">
    <source>
        <dbReference type="ARBA" id="ARBA00023002"/>
    </source>
</evidence>
<comment type="cofactor">
    <cofactor evidence="1 13">
        <name>heme</name>
        <dbReference type="ChEBI" id="CHEBI:30413"/>
    </cofactor>
</comment>
<dbReference type="GO" id="GO:0005506">
    <property type="term" value="F:iron ion binding"/>
    <property type="evidence" value="ECO:0007669"/>
    <property type="project" value="InterPro"/>
</dbReference>
<dbReference type="SUPFAM" id="SSF48264">
    <property type="entry name" value="Cytochrome P450"/>
    <property type="match status" value="1"/>
</dbReference>
<evidence type="ECO:0000256" key="13">
    <source>
        <dbReference type="PIRSR" id="PIRSR602401-1"/>
    </source>
</evidence>
<evidence type="ECO:0000256" key="3">
    <source>
        <dbReference type="ARBA" id="ARBA00004721"/>
    </source>
</evidence>
<evidence type="ECO:0000256" key="2">
    <source>
        <dbReference type="ARBA" id="ARBA00004370"/>
    </source>
</evidence>
<dbReference type="GO" id="GO:0016705">
    <property type="term" value="F:oxidoreductase activity, acting on paired donors, with incorporation or reduction of molecular oxygen"/>
    <property type="evidence" value="ECO:0007669"/>
    <property type="project" value="InterPro"/>
</dbReference>
<feature type="transmembrane region" description="Helical" evidence="14">
    <location>
        <begin position="12"/>
        <end position="32"/>
    </location>
</feature>
<dbReference type="Gene3D" id="1.10.630.10">
    <property type="entry name" value="Cytochrome P450"/>
    <property type="match status" value="1"/>
</dbReference>
<evidence type="ECO:0000256" key="12">
    <source>
        <dbReference type="ARBA" id="ARBA00023136"/>
    </source>
</evidence>
<dbReference type="InterPro" id="IPR001128">
    <property type="entry name" value="Cyt_P450"/>
</dbReference>
<keyword evidence="12 14" id="KW-0472">Membrane</keyword>
<dbReference type="PRINTS" id="PR00463">
    <property type="entry name" value="EP450I"/>
</dbReference>
<dbReference type="GO" id="GO:0020037">
    <property type="term" value="F:heme binding"/>
    <property type="evidence" value="ECO:0007669"/>
    <property type="project" value="InterPro"/>
</dbReference>
<comment type="similarity">
    <text evidence="4">Belongs to the cytochrome P450 family.</text>
</comment>
<evidence type="ECO:0000313" key="16">
    <source>
        <dbReference type="Proteomes" id="UP000076154"/>
    </source>
</evidence>
<keyword evidence="10 13" id="KW-0408">Iron</keyword>
<comment type="pathway">
    <text evidence="3">Secondary metabolite biosynthesis; terpenoid biosynthesis.</text>
</comment>
<keyword evidence="8 14" id="KW-1133">Transmembrane helix</keyword>
<gene>
    <name evidence="15" type="ORF">Hypma_012645</name>
</gene>
<evidence type="ECO:0000256" key="4">
    <source>
        <dbReference type="ARBA" id="ARBA00010617"/>
    </source>
</evidence>
<evidence type="ECO:0000256" key="11">
    <source>
        <dbReference type="ARBA" id="ARBA00023033"/>
    </source>
</evidence>
<reference evidence="15" key="1">
    <citation type="submission" date="2018-04" db="EMBL/GenBank/DDBJ databases">
        <title>Whole genome sequencing of Hypsizygus marmoreus.</title>
        <authorList>
            <person name="Choi I.-G."/>
            <person name="Min B."/>
            <person name="Kim J.-G."/>
            <person name="Kim S."/>
            <person name="Oh Y.-L."/>
            <person name="Kong W.-S."/>
            <person name="Park H."/>
            <person name="Jeong J."/>
            <person name="Song E.-S."/>
        </authorList>
    </citation>
    <scope>NUCLEOTIDE SEQUENCE [LARGE SCALE GENOMIC DNA]</scope>
    <source>
        <strain evidence="15">51987-8</strain>
    </source>
</reference>
<dbReference type="GO" id="GO:0004497">
    <property type="term" value="F:monooxygenase activity"/>
    <property type="evidence" value="ECO:0007669"/>
    <property type="project" value="UniProtKB-KW"/>
</dbReference>
<dbReference type="GO" id="GO:0016020">
    <property type="term" value="C:membrane"/>
    <property type="evidence" value="ECO:0007669"/>
    <property type="project" value="UniProtKB-SubCell"/>
</dbReference>
<dbReference type="InterPro" id="IPR002401">
    <property type="entry name" value="Cyt_P450_E_grp-I"/>
</dbReference>
<dbReference type="EMBL" id="LUEZ02000069">
    <property type="protein sequence ID" value="RDB20229.1"/>
    <property type="molecule type" value="Genomic_DNA"/>
</dbReference>
<keyword evidence="5 13" id="KW-0349">Heme</keyword>
<evidence type="ECO:0000313" key="15">
    <source>
        <dbReference type="EMBL" id="RDB20229.1"/>
    </source>
</evidence>
<sequence length="539" mass="60263">MILDVITKRITLDNVAFIVLPISVAVIIVRLANARRRPHTTRLKGPPSNSYLLGLSKELFTSPDLGIVYENWEKEYGPVFEVPAAMGSKVVVLCDPKAIAYHYSKDTFTYQQPPGTRFFIGHYFGHNLLWAEAEDHKRQRKALSSAFSTSAIRRLTSVFFDSAYQLKANWDSSFQSSSKESLVIEVQQWMNNISLDSIGRGGFSYDFGALKGSKTPIAIAFDSFGDVKPSLSILLLFLLSPSFPILAKVPNKRNDLFKTLKAKVADIADDLLERTRKEKEANMAESAADKSIIGTLVRSENASSSVHMSHEEILAQNLLILAGYETTAISLTWALIELSKKPEEQDKLRAELDQFSGEDPTYEQLTSALPFLDAVVCEILRLHPPVAETTRQAQEDDIIPLSNPVFDADDKLVDSIFVAKGTKIRVPIMCLNRSEVMWGKDAKEFIPGRWLNETLSQRATEIQGHRHLLTFVDGPRTCLGKPFALTEFKAVLSVLIRNFTFEFPNGPTTKIENHRSILARPKVAGQEGPKVPLLVRRVE</sequence>
<keyword evidence="9" id="KW-0560">Oxidoreductase</keyword>
<dbReference type="PANTHER" id="PTHR24305:SF166">
    <property type="entry name" value="CYTOCHROME P450 12A4, MITOCHONDRIAL-RELATED"/>
    <property type="match status" value="1"/>
</dbReference>
<accession>A0A369JDL9</accession>
<dbReference type="Pfam" id="PF00067">
    <property type="entry name" value="p450"/>
    <property type="match status" value="1"/>
</dbReference>
<comment type="subcellular location">
    <subcellularLocation>
        <location evidence="2">Membrane</location>
    </subcellularLocation>
</comment>
<dbReference type="AlphaFoldDB" id="A0A369JDL9"/>
<dbReference type="Proteomes" id="UP000076154">
    <property type="component" value="Unassembled WGS sequence"/>
</dbReference>
<name>A0A369JDL9_HYPMA</name>
<organism evidence="15 16">
    <name type="scientific">Hypsizygus marmoreus</name>
    <name type="common">White beech mushroom</name>
    <name type="synonym">Agaricus marmoreus</name>
    <dbReference type="NCBI Taxonomy" id="39966"/>
    <lineage>
        <taxon>Eukaryota</taxon>
        <taxon>Fungi</taxon>
        <taxon>Dikarya</taxon>
        <taxon>Basidiomycota</taxon>
        <taxon>Agaricomycotina</taxon>
        <taxon>Agaricomycetes</taxon>
        <taxon>Agaricomycetidae</taxon>
        <taxon>Agaricales</taxon>
        <taxon>Tricholomatineae</taxon>
        <taxon>Lyophyllaceae</taxon>
        <taxon>Hypsizygus</taxon>
    </lineage>
</organism>
<evidence type="ECO:0000256" key="1">
    <source>
        <dbReference type="ARBA" id="ARBA00001971"/>
    </source>
</evidence>
<protein>
    <submittedName>
        <fullName evidence="15">11-oxo-beta-amyrin 30-oxidase</fullName>
    </submittedName>
</protein>
<feature type="binding site" description="axial binding residue" evidence="13">
    <location>
        <position position="478"/>
    </location>
    <ligand>
        <name>heme</name>
        <dbReference type="ChEBI" id="CHEBI:30413"/>
    </ligand>
    <ligandPart>
        <name>Fe</name>
        <dbReference type="ChEBI" id="CHEBI:18248"/>
    </ligandPart>
</feature>